<evidence type="ECO:0000313" key="2">
    <source>
        <dbReference type="Proteomes" id="UP001314262"/>
    </source>
</evidence>
<dbReference type="Proteomes" id="UP001314262">
    <property type="component" value="Unassembled WGS sequence"/>
</dbReference>
<protein>
    <recommendedName>
        <fullName evidence="3">DUF4054 domain-containing protein</fullName>
    </recommendedName>
</protein>
<keyword evidence="2" id="KW-1185">Reference proteome</keyword>
<sequence length="121" mass="13540">MTYADTKSIKLMIGDDFFVENEIDSNQTDAVIADASAQVDIDEVPTVYKERASRLYACHLLTMIAQSRNSSVDGVSSEKVGALQTTYAHYSGDERYGDRYEREYNQLLERLGLGGNVGRFI</sequence>
<name>A0ABM9MNU9_9LACO</name>
<organism evidence="1 2">
    <name type="scientific">Fructobacillus tropaeoli</name>
    <dbReference type="NCBI Taxonomy" id="709323"/>
    <lineage>
        <taxon>Bacteria</taxon>
        <taxon>Bacillati</taxon>
        <taxon>Bacillota</taxon>
        <taxon>Bacilli</taxon>
        <taxon>Lactobacillales</taxon>
        <taxon>Lactobacillaceae</taxon>
        <taxon>Fructobacillus</taxon>
    </lineage>
</organism>
<dbReference type="EMBL" id="CAUZLT010000001">
    <property type="protein sequence ID" value="CAK1228455.1"/>
    <property type="molecule type" value="Genomic_DNA"/>
</dbReference>
<reference evidence="1 2" key="1">
    <citation type="submission" date="2023-10" db="EMBL/GenBank/DDBJ databases">
        <authorList>
            <person name="Botero Cardona J."/>
        </authorList>
    </citation>
    <scope>NUCLEOTIDE SEQUENCE [LARGE SCALE GENOMIC DNA]</scope>
    <source>
        <strain evidence="1 2">R-53137</strain>
    </source>
</reference>
<evidence type="ECO:0008006" key="3">
    <source>
        <dbReference type="Google" id="ProtNLM"/>
    </source>
</evidence>
<comment type="caution">
    <text evidence="1">The sequence shown here is derived from an EMBL/GenBank/DDBJ whole genome shotgun (WGS) entry which is preliminary data.</text>
</comment>
<proteinExistence type="predicted"/>
<dbReference type="InterPro" id="IPR025127">
    <property type="entry name" value="DUF4054"/>
</dbReference>
<dbReference type="RefSeq" id="WP_203619194.1">
    <property type="nucleotide sequence ID" value="NZ_BOJU01000004.1"/>
</dbReference>
<gene>
    <name evidence="1" type="ORF">R53137_KAKDMLNK_00233</name>
</gene>
<dbReference type="Pfam" id="PF13262">
    <property type="entry name" value="DUF4054"/>
    <property type="match status" value="1"/>
</dbReference>
<evidence type="ECO:0000313" key="1">
    <source>
        <dbReference type="EMBL" id="CAK1228455.1"/>
    </source>
</evidence>
<accession>A0ABM9MNU9</accession>